<dbReference type="EMBL" id="JAUKPO010000028">
    <property type="protein sequence ID" value="MDO1450301.1"/>
    <property type="molecule type" value="Genomic_DNA"/>
</dbReference>
<proteinExistence type="inferred from homology"/>
<feature type="binding site" evidence="4">
    <location>
        <position position="221"/>
    </location>
    <ligand>
        <name>pyridoxal 5'-phosphate</name>
        <dbReference type="ChEBI" id="CHEBI:597326"/>
    </ligand>
</feature>
<feature type="binding site" evidence="4">
    <location>
        <position position="302"/>
    </location>
    <ligand>
        <name>pyridoxal 5'-phosphate</name>
        <dbReference type="ChEBI" id="CHEBI:597326"/>
    </ligand>
</feature>
<comment type="catalytic activity">
    <reaction evidence="6">
        <text>3-hydroxy-L-kynurenine + H2O = 3-hydroxyanthranilate + L-alanine + H(+)</text>
        <dbReference type="Rhea" id="RHEA:25143"/>
        <dbReference type="ChEBI" id="CHEBI:15377"/>
        <dbReference type="ChEBI" id="CHEBI:15378"/>
        <dbReference type="ChEBI" id="CHEBI:36559"/>
        <dbReference type="ChEBI" id="CHEBI:57972"/>
        <dbReference type="ChEBI" id="CHEBI:58125"/>
        <dbReference type="EC" id="3.7.1.3"/>
    </reaction>
</comment>
<evidence type="ECO:0000256" key="4">
    <source>
        <dbReference type="HAMAP-Rule" id="MF_01970"/>
    </source>
</evidence>
<evidence type="ECO:0000256" key="7">
    <source>
        <dbReference type="RuleBase" id="RU004508"/>
    </source>
</evidence>
<organism evidence="8 9">
    <name type="scientific">Rhodocytophaga aerolata</name>
    <dbReference type="NCBI Taxonomy" id="455078"/>
    <lineage>
        <taxon>Bacteria</taxon>
        <taxon>Pseudomonadati</taxon>
        <taxon>Bacteroidota</taxon>
        <taxon>Cytophagia</taxon>
        <taxon>Cytophagales</taxon>
        <taxon>Rhodocytophagaceae</taxon>
        <taxon>Rhodocytophaga</taxon>
    </lineage>
</organism>
<comment type="catalytic activity">
    <reaction evidence="4 6">
        <text>L-kynurenine + H2O = anthranilate + L-alanine + H(+)</text>
        <dbReference type="Rhea" id="RHEA:16813"/>
        <dbReference type="ChEBI" id="CHEBI:15377"/>
        <dbReference type="ChEBI" id="CHEBI:15378"/>
        <dbReference type="ChEBI" id="CHEBI:16567"/>
        <dbReference type="ChEBI" id="CHEBI:57959"/>
        <dbReference type="ChEBI" id="CHEBI:57972"/>
        <dbReference type="EC" id="3.7.1.3"/>
    </reaction>
</comment>
<dbReference type="GO" id="GO:0030429">
    <property type="term" value="F:kynureninase activity"/>
    <property type="evidence" value="ECO:0007669"/>
    <property type="project" value="UniProtKB-EC"/>
</dbReference>
<keyword evidence="9" id="KW-1185">Reference proteome</keyword>
<dbReference type="PIRSF" id="PIRSF038800">
    <property type="entry name" value="KYNU"/>
    <property type="match status" value="1"/>
</dbReference>
<dbReference type="InterPro" id="IPR015422">
    <property type="entry name" value="PyrdxlP-dep_Trfase_small"/>
</dbReference>
<dbReference type="HAMAP" id="MF_01970">
    <property type="entry name" value="Kynureninase"/>
    <property type="match status" value="1"/>
</dbReference>
<dbReference type="InterPro" id="IPR000653">
    <property type="entry name" value="DegT/StrS_aminotransferase"/>
</dbReference>
<feature type="binding site" evidence="4">
    <location>
        <position position="218"/>
    </location>
    <ligand>
        <name>pyridoxal 5'-phosphate</name>
        <dbReference type="ChEBI" id="CHEBI:597326"/>
    </ligand>
</feature>
<evidence type="ECO:0000256" key="3">
    <source>
        <dbReference type="ARBA" id="ARBA00022898"/>
    </source>
</evidence>
<gene>
    <name evidence="4 8" type="primary">kynU</name>
    <name evidence="8" type="ORF">Q0590_28740</name>
</gene>
<comment type="subunit">
    <text evidence="4 6">Homodimer.</text>
</comment>
<feature type="modified residue" description="N6-(pyridoxal phosphate)lysine" evidence="4">
    <location>
        <position position="244"/>
    </location>
</feature>
<feature type="binding site" evidence="4">
    <location>
        <position position="243"/>
    </location>
    <ligand>
        <name>pyridoxal 5'-phosphate</name>
        <dbReference type="ChEBI" id="CHEBI:597326"/>
    </ligand>
</feature>
<keyword evidence="3 4" id="KW-0663">Pyridoxal phosphate</keyword>
<dbReference type="InterPro" id="IPR010111">
    <property type="entry name" value="Kynureninase"/>
</dbReference>
<evidence type="ECO:0000313" key="8">
    <source>
        <dbReference type="EMBL" id="MDO1450301.1"/>
    </source>
</evidence>
<dbReference type="Gene3D" id="3.90.1150.10">
    <property type="entry name" value="Aspartate Aminotransferase, domain 1"/>
    <property type="match status" value="1"/>
</dbReference>
<sequence>MMFENTLAFARKLDAEDPLKNYREQFYIPQQNGKEVIYFCGNSLGLQPKSVRKLVEEELEKWQNLAVEGHFTGDNPWFTYHKQFKEPVARLVGALPHEVIVMNNLTTNLHLMLVSFYQPSGKRIKIITEKGAFPSDQYALESQVRYHGHNPDEVIIELAPREGECTLRTEDIISTIEQHSQELALVMMGGLNYYTGQVFDMQAITDAGHKAGAYVGFDLAHAAGNIMLDLHAWQVDFAVWCTYKYLNSSPGGVAGAFIHEKHAANTQLPRFAGWWGHREEERFQMKKGFIPIYGADGWQLANAPILLMAAHKAALAIFDEVGMEAVSRKSKKLTGYLEYMLKSNPVMEKRIQIITPENPAERGSQLSLLVKEGGKQLFEAISAAGVIADWREPNAIRVAPAPLYNSFEEVFRFHEILSGHLR</sequence>
<accession>A0ABT8RDW1</accession>
<name>A0ABT8RDW1_9BACT</name>
<comment type="similarity">
    <text evidence="4 6">Belongs to the kynureninase family.</text>
</comment>
<feature type="binding site" evidence="4">
    <location>
        <begin position="133"/>
        <end position="136"/>
    </location>
    <ligand>
        <name>pyridoxal 5'-phosphate</name>
        <dbReference type="ChEBI" id="CHEBI:597326"/>
    </ligand>
</feature>
<feature type="binding site" evidence="4">
    <location>
        <position position="106"/>
    </location>
    <ligand>
        <name>pyridoxal 5'-phosphate</name>
        <dbReference type="ChEBI" id="CHEBI:597326"/>
    </ligand>
</feature>
<feature type="binding site" evidence="4">
    <location>
        <position position="274"/>
    </location>
    <ligand>
        <name>pyridoxal 5'-phosphate</name>
        <dbReference type="ChEBI" id="CHEBI:597326"/>
    </ligand>
</feature>
<dbReference type="EC" id="3.7.1.3" evidence="4 5"/>
<keyword evidence="2 4" id="KW-0378">Hydrolase</keyword>
<dbReference type="PANTHER" id="PTHR14084:SF0">
    <property type="entry name" value="KYNURENINASE"/>
    <property type="match status" value="1"/>
</dbReference>
<evidence type="ECO:0000256" key="2">
    <source>
        <dbReference type="ARBA" id="ARBA00022801"/>
    </source>
</evidence>
<dbReference type="Pfam" id="PF01041">
    <property type="entry name" value="DegT_DnrJ_EryC1"/>
    <property type="match status" value="1"/>
</dbReference>
<comment type="caution">
    <text evidence="8">The sequence shown here is derived from an EMBL/GenBank/DDBJ whole genome shotgun (WGS) entry which is preliminary data.</text>
</comment>
<comment type="pathway">
    <text evidence="4 6">Amino-acid degradation; L-kynurenine degradation; L-alanine and anthranilate from L-kynurenine: step 1/1.</text>
</comment>
<comment type="pathway">
    <text evidence="4 6">Cofactor biosynthesis; NAD(+) biosynthesis; quinolinate from L-kynurenine: step 2/3.</text>
</comment>
<dbReference type="SUPFAM" id="SSF53383">
    <property type="entry name" value="PLP-dependent transferases"/>
    <property type="match status" value="1"/>
</dbReference>
<feature type="binding site" evidence="4">
    <location>
        <position position="105"/>
    </location>
    <ligand>
        <name>pyridoxal 5'-phosphate</name>
        <dbReference type="ChEBI" id="CHEBI:597326"/>
    </ligand>
</feature>
<evidence type="ECO:0000256" key="5">
    <source>
        <dbReference type="NCBIfam" id="TIGR01814"/>
    </source>
</evidence>
<protein>
    <recommendedName>
        <fullName evidence="4 5">Kynureninase</fullName>
        <ecNumber evidence="4 5">3.7.1.3</ecNumber>
    </recommendedName>
    <alternativeName>
        <fullName evidence="4">L-kynurenine hydrolase</fullName>
    </alternativeName>
</protein>
<dbReference type="RefSeq" id="WP_302041144.1">
    <property type="nucleotide sequence ID" value="NZ_JAUKPO010000028.1"/>
</dbReference>
<reference evidence="8" key="1">
    <citation type="submission" date="2023-07" db="EMBL/GenBank/DDBJ databases">
        <title>The genome sequence of Rhodocytophaga aerolata KACC 12507.</title>
        <authorList>
            <person name="Zhang X."/>
        </authorList>
    </citation>
    <scope>NUCLEOTIDE SEQUENCE</scope>
    <source>
        <strain evidence="8">KACC 12507</strain>
    </source>
</reference>
<dbReference type="PANTHER" id="PTHR14084">
    <property type="entry name" value="KYNURENINASE"/>
    <property type="match status" value="1"/>
</dbReference>
<keyword evidence="1 4" id="KW-0662">Pyridine nucleotide biosynthesis</keyword>
<dbReference type="Gene3D" id="3.40.640.10">
    <property type="entry name" value="Type I PLP-dependent aspartate aminotransferase-like (Major domain)"/>
    <property type="match status" value="1"/>
</dbReference>
<dbReference type="InterPro" id="IPR015421">
    <property type="entry name" value="PyrdxlP-dep_Trfase_major"/>
</dbReference>
<dbReference type="Proteomes" id="UP001168528">
    <property type="component" value="Unassembled WGS sequence"/>
</dbReference>
<evidence type="ECO:0000256" key="1">
    <source>
        <dbReference type="ARBA" id="ARBA00022642"/>
    </source>
</evidence>
<comment type="caution">
    <text evidence="4">Lacks conserved residue(s) required for the propagation of feature annotation.</text>
</comment>
<evidence type="ECO:0000256" key="6">
    <source>
        <dbReference type="PIRNR" id="PIRNR038800"/>
    </source>
</evidence>
<evidence type="ECO:0000313" key="9">
    <source>
        <dbReference type="Proteomes" id="UP001168528"/>
    </source>
</evidence>
<dbReference type="Pfam" id="PF22580">
    <property type="entry name" value="KYNU_C"/>
    <property type="match status" value="1"/>
</dbReference>
<comment type="similarity">
    <text evidence="7">Belongs to the DegT/DnrJ/EryC1 family.</text>
</comment>
<comment type="cofactor">
    <cofactor evidence="4 6">
        <name>pyridoxal 5'-phosphate</name>
        <dbReference type="ChEBI" id="CHEBI:597326"/>
    </cofactor>
</comment>
<comment type="function">
    <text evidence="4 6">Catalyzes the cleavage of L-kynurenine (L-Kyn) and L-3-hydroxykynurenine (L-3OHKyn) into anthranilic acid (AA) and 3-hydroxyanthranilic acid (3-OHAA), respectively.</text>
</comment>
<dbReference type="NCBIfam" id="TIGR01814">
    <property type="entry name" value="kynureninase"/>
    <property type="match status" value="1"/>
</dbReference>
<dbReference type="InterPro" id="IPR015424">
    <property type="entry name" value="PyrdxlP-dep_Trfase"/>
</dbReference>